<dbReference type="InterPro" id="IPR002624">
    <property type="entry name" value="DCK/DGK"/>
</dbReference>
<dbReference type="STRING" id="360411.AC812_16245"/>
<comment type="caution">
    <text evidence="4">The sequence shown here is derived from an EMBL/GenBank/DDBJ whole genome shotgun (WGS) entry which is preliminary data.</text>
</comment>
<dbReference type="GO" id="GO:0005737">
    <property type="term" value="C:cytoplasm"/>
    <property type="evidence" value="ECO:0007669"/>
    <property type="project" value="TreeGrafter"/>
</dbReference>
<dbReference type="PATRIC" id="fig|360411.5.peg.2015"/>
<dbReference type="PANTHER" id="PTHR10513:SF46">
    <property type="entry name" value="DEOXYGUANOSINE KINASE"/>
    <property type="match status" value="1"/>
</dbReference>
<proteinExistence type="predicted"/>
<name>A0A0N8GLC7_9CHLR</name>
<feature type="binding site" evidence="2">
    <location>
        <begin position="179"/>
        <end position="181"/>
    </location>
    <ligand>
        <name>ATP</name>
        <dbReference type="ChEBI" id="CHEBI:30616"/>
    </ligand>
</feature>
<dbReference type="InterPro" id="IPR031314">
    <property type="entry name" value="DNK_dom"/>
</dbReference>
<feature type="domain" description="Deoxynucleoside kinase" evidence="3">
    <location>
        <begin position="3"/>
        <end position="197"/>
    </location>
</feature>
<dbReference type="PANTHER" id="PTHR10513">
    <property type="entry name" value="DEOXYNUCLEOSIDE KINASE"/>
    <property type="match status" value="1"/>
</dbReference>
<dbReference type="RefSeq" id="WP_082148866.1">
    <property type="nucleotide sequence ID" value="NZ_DF967971.1"/>
</dbReference>
<keyword evidence="2" id="KW-0547">Nucleotide-binding</keyword>
<feature type="binding site" evidence="2">
    <location>
        <begin position="134"/>
        <end position="138"/>
    </location>
    <ligand>
        <name>ATP</name>
        <dbReference type="ChEBI" id="CHEBI:30616"/>
    </ligand>
</feature>
<dbReference type="AlphaFoldDB" id="A0A0N8GLC7"/>
<keyword evidence="5" id="KW-1185">Reference proteome</keyword>
<reference evidence="4 5" key="1">
    <citation type="submission" date="2015-07" db="EMBL/GenBank/DDBJ databases">
        <title>Draft genome of Bellilinea caldifistulae DSM 17877.</title>
        <authorList>
            <person name="Hemp J."/>
            <person name="Ward L.M."/>
            <person name="Pace L.A."/>
            <person name="Fischer W.W."/>
        </authorList>
    </citation>
    <scope>NUCLEOTIDE SEQUENCE [LARGE SCALE GENOMIC DNA]</scope>
    <source>
        <strain evidence="4 5">GOMI-1</strain>
    </source>
</reference>
<keyword evidence="2" id="KW-0067">ATP-binding</keyword>
<dbReference type="Pfam" id="PF01712">
    <property type="entry name" value="dNK"/>
    <property type="match status" value="1"/>
</dbReference>
<evidence type="ECO:0000259" key="3">
    <source>
        <dbReference type="Pfam" id="PF01712"/>
    </source>
</evidence>
<feature type="binding site" evidence="2">
    <location>
        <begin position="7"/>
        <end position="15"/>
    </location>
    <ligand>
        <name>ATP</name>
        <dbReference type="ChEBI" id="CHEBI:30616"/>
    </ligand>
</feature>
<evidence type="ECO:0000313" key="5">
    <source>
        <dbReference type="Proteomes" id="UP000050514"/>
    </source>
</evidence>
<evidence type="ECO:0000256" key="1">
    <source>
        <dbReference type="PIRSR" id="PIRSR000705-1"/>
    </source>
</evidence>
<gene>
    <name evidence="4" type="ORF">AC812_16245</name>
</gene>
<organism evidence="4 5">
    <name type="scientific">Bellilinea caldifistulae</name>
    <dbReference type="NCBI Taxonomy" id="360411"/>
    <lineage>
        <taxon>Bacteria</taxon>
        <taxon>Bacillati</taxon>
        <taxon>Chloroflexota</taxon>
        <taxon>Anaerolineae</taxon>
        <taxon>Anaerolineales</taxon>
        <taxon>Anaerolineaceae</taxon>
        <taxon>Bellilinea</taxon>
    </lineage>
</organism>
<dbReference type="SUPFAM" id="SSF52540">
    <property type="entry name" value="P-loop containing nucleoside triphosphate hydrolases"/>
    <property type="match status" value="1"/>
</dbReference>
<accession>A0A0N8GLC7</accession>
<dbReference type="GO" id="GO:0005524">
    <property type="term" value="F:ATP binding"/>
    <property type="evidence" value="ECO:0007669"/>
    <property type="project" value="UniProtKB-KW"/>
</dbReference>
<dbReference type="PIRSF" id="PIRSF000705">
    <property type="entry name" value="DNK"/>
    <property type="match status" value="1"/>
</dbReference>
<evidence type="ECO:0000313" key="4">
    <source>
        <dbReference type="EMBL" id="KPL72130.1"/>
    </source>
</evidence>
<dbReference type="Proteomes" id="UP000050514">
    <property type="component" value="Unassembled WGS sequence"/>
</dbReference>
<dbReference type="EMBL" id="LGHJ01000025">
    <property type="protein sequence ID" value="KPL72130.1"/>
    <property type="molecule type" value="Genomic_DNA"/>
</dbReference>
<dbReference type="Gene3D" id="3.40.50.300">
    <property type="entry name" value="P-loop containing nucleotide triphosphate hydrolases"/>
    <property type="match status" value="1"/>
</dbReference>
<dbReference type="CDD" id="cd01673">
    <property type="entry name" value="dNK"/>
    <property type="match status" value="1"/>
</dbReference>
<dbReference type="GO" id="GO:0019136">
    <property type="term" value="F:deoxynucleoside kinase activity"/>
    <property type="evidence" value="ECO:0007669"/>
    <property type="project" value="InterPro"/>
</dbReference>
<protein>
    <recommendedName>
        <fullName evidence="3">Deoxynucleoside kinase domain-containing protein</fullName>
    </recommendedName>
</protein>
<feature type="active site" description="Proton acceptor" evidence="1">
    <location>
        <position position="82"/>
    </location>
</feature>
<sequence>MYIAIEGVIGVGKTTLARLLQPRFEANLLLEVFEENPFLSSFYADRARYAFQTQIFFLLSRYNQQRYSVPALLAEGKPLISDYTFEKDALFARINLKGDELETYYRVHEALIEKIIPPDLVVYLRASTNTLMQRIALRDRPYERNMERDYIAELNQAYDEFFLSSKPRFPVLVIESDPLDFVRNEGDLEWIENRIRQALRLSPFQPELPLDTPAESGHSN</sequence>
<dbReference type="OrthoDB" id="9774907at2"/>
<dbReference type="InterPro" id="IPR050566">
    <property type="entry name" value="Deoxyribonucleoside_kinase"/>
</dbReference>
<evidence type="ECO:0000256" key="2">
    <source>
        <dbReference type="PIRSR" id="PIRSR000705-3"/>
    </source>
</evidence>
<dbReference type="InterPro" id="IPR027417">
    <property type="entry name" value="P-loop_NTPase"/>
</dbReference>